<comment type="similarity">
    <text evidence="2">Belongs to the serine-aspartate repeat-containing protein (SDr) family.</text>
</comment>
<evidence type="ECO:0000256" key="5">
    <source>
        <dbReference type="SAM" id="MobiDB-lite"/>
    </source>
</evidence>
<dbReference type="InterPro" id="IPR028994">
    <property type="entry name" value="Integrin_alpha_N"/>
</dbReference>
<feature type="domain" description="SD-repeat containing protein B" evidence="6">
    <location>
        <begin position="732"/>
        <end position="816"/>
    </location>
</feature>
<dbReference type="Proteomes" id="UP000318081">
    <property type="component" value="Chromosome"/>
</dbReference>
<dbReference type="Gene3D" id="2.60.40.10">
    <property type="entry name" value="Immunoglobulins"/>
    <property type="match status" value="8"/>
</dbReference>
<feature type="domain" description="SD-repeat containing protein B" evidence="6">
    <location>
        <begin position="955"/>
        <end position="1029"/>
    </location>
</feature>
<dbReference type="PROSITE" id="PS00018">
    <property type="entry name" value="EF_HAND_1"/>
    <property type="match status" value="1"/>
</dbReference>
<dbReference type="InterPro" id="IPR033764">
    <property type="entry name" value="Sdr_B"/>
</dbReference>
<feature type="domain" description="SD-repeat containing protein B" evidence="6">
    <location>
        <begin position="619"/>
        <end position="695"/>
    </location>
</feature>
<organism evidence="7 8">
    <name type="scientific">Stieleria magnilauensis</name>
    <dbReference type="NCBI Taxonomy" id="2527963"/>
    <lineage>
        <taxon>Bacteria</taxon>
        <taxon>Pseudomonadati</taxon>
        <taxon>Planctomycetota</taxon>
        <taxon>Planctomycetia</taxon>
        <taxon>Pirellulales</taxon>
        <taxon>Pirellulaceae</taxon>
        <taxon>Stieleria</taxon>
    </lineage>
</organism>
<reference evidence="7 8" key="1">
    <citation type="submission" date="2019-02" db="EMBL/GenBank/DDBJ databases">
        <title>Deep-cultivation of Planctomycetes and their phenomic and genomic characterization uncovers novel biology.</title>
        <authorList>
            <person name="Wiegand S."/>
            <person name="Jogler M."/>
            <person name="Boedeker C."/>
            <person name="Pinto D."/>
            <person name="Vollmers J."/>
            <person name="Rivas-Marin E."/>
            <person name="Kohn T."/>
            <person name="Peeters S.H."/>
            <person name="Heuer A."/>
            <person name="Rast P."/>
            <person name="Oberbeckmann S."/>
            <person name="Bunk B."/>
            <person name="Jeske O."/>
            <person name="Meyerdierks A."/>
            <person name="Storesund J.E."/>
            <person name="Kallscheuer N."/>
            <person name="Luecker S."/>
            <person name="Lage O.M."/>
            <person name="Pohl T."/>
            <person name="Merkel B.J."/>
            <person name="Hornburger P."/>
            <person name="Mueller R.-W."/>
            <person name="Bruemmer F."/>
            <person name="Labrenz M."/>
            <person name="Spormann A.M."/>
            <person name="Op den Camp H."/>
            <person name="Overmann J."/>
            <person name="Amann R."/>
            <person name="Jetten M.S.M."/>
            <person name="Mascher T."/>
            <person name="Medema M.H."/>
            <person name="Devos D.P."/>
            <person name="Kaster A.-K."/>
            <person name="Ovreas L."/>
            <person name="Rohde M."/>
            <person name="Galperin M.Y."/>
            <person name="Jogler C."/>
        </authorList>
    </citation>
    <scope>NUCLEOTIDE SEQUENCE [LARGE SCALE GENOMIC DNA]</scope>
    <source>
        <strain evidence="7 8">TBK1r</strain>
    </source>
</reference>
<dbReference type="SUPFAM" id="SSF69318">
    <property type="entry name" value="Integrin alpha N-terminal domain"/>
    <property type="match status" value="1"/>
</dbReference>
<evidence type="ECO:0000256" key="1">
    <source>
        <dbReference type="ARBA" id="ARBA00004613"/>
    </source>
</evidence>
<dbReference type="InterPro" id="IPR018247">
    <property type="entry name" value="EF_Hand_1_Ca_BS"/>
</dbReference>
<keyword evidence="4" id="KW-0732">Signal</keyword>
<dbReference type="RefSeq" id="WP_419581152.1">
    <property type="nucleotide sequence ID" value="NZ_CP036432.1"/>
</dbReference>
<evidence type="ECO:0000313" key="7">
    <source>
        <dbReference type="EMBL" id="QDV82950.1"/>
    </source>
</evidence>
<dbReference type="InterPro" id="IPR013783">
    <property type="entry name" value="Ig-like_fold"/>
</dbReference>
<feature type="region of interest" description="Disordered" evidence="5">
    <location>
        <begin position="221"/>
        <end position="251"/>
    </location>
</feature>
<dbReference type="Pfam" id="PF17210">
    <property type="entry name" value="SdrD_B"/>
    <property type="match status" value="7"/>
</dbReference>
<keyword evidence="3" id="KW-0964">Secreted</keyword>
<feature type="domain" description="SD-repeat containing protein B" evidence="6">
    <location>
        <begin position="513"/>
        <end position="603"/>
    </location>
</feature>
<accession>A0ABX5XLT4</accession>
<evidence type="ECO:0000259" key="6">
    <source>
        <dbReference type="Pfam" id="PF17210"/>
    </source>
</evidence>
<proteinExistence type="inferred from homology"/>
<feature type="domain" description="SD-repeat containing protein B" evidence="6">
    <location>
        <begin position="845"/>
        <end position="919"/>
    </location>
</feature>
<feature type="domain" description="SD-repeat containing protein B" evidence="6">
    <location>
        <begin position="378"/>
        <end position="460"/>
    </location>
</feature>
<feature type="compositionally biased region" description="Basic and acidic residues" evidence="5">
    <location>
        <begin position="15"/>
        <end position="27"/>
    </location>
</feature>
<comment type="subcellular location">
    <subcellularLocation>
        <location evidence="1">Secreted</location>
    </subcellularLocation>
</comment>
<gene>
    <name evidence="7" type="primary">sdrD_6</name>
    <name evidence="7" type="ORF">TBK1r_18820</name>
</gene>
<keyword evidence="8" id="KW-1185">Reference proteome</keyword>
<dbReference type="PANTHER" id="PTHR36108">
    <property type="entry name" value="COLOSSIN-B-RELATED"/>
    <property type="match status" value="1"/>
</dbReference>
<feature type="region of interest" description="Disordered" evidence="5">
    <location>
        <begin position="1"/>
        <end position="27"/>
    </location>
</feature>
<dbReference type="EMBL" id="CP036432">
    <property type="protein sequence ID" value="QDV82950.1"/>
    <property type="molecule type" value="Genomic_DNA"/>
</dbReference>
<evidence type="ECO:0000256" key="2">
    <source>
        <dbReference type="ARBA" id="ARBA00007257"/>
    </source>
</evidence>
<evidence type="ECO:0000256" key="3">
    <source>
        <dbReference type="ARBA" id="ARBA00022525"/>
    </source>
</evidence>
<feature type="domain" description="SD-repeat containing protein B" evidence="6">
    <location>
        <begin position="258"/>
        <end position="336"/>
    </location>
</feature>
<feature type="compositionally biased region" description="Basic residues" evidence="5">
    <location>
        <begin position="1"/>
        <end position="13"/>
    </location>
</feature>
<evidence type="ECO:0000313" key="8">
    <source>
        <dbReference type="Proteomes" id="UP000318081"/>
    </source>
</evidence>
<evidence type="ECO:0000256" key="4">
    <source>
        <dbReference type="ARBA" id="ARBA00022729"/>
    </source>
</evidence>
<name>A0ABX5XLT4_9BACT</name>
<dbReference type="SUPFAM" id="SSF117074">
    <property type="entry name" value="Hypothetical protein PA1324"/>
    <property type="match status" value="8"/>
</dbReference>
<feature type="region of interest" description="Disordered" evidence="5">
    <location>
        <begin position="1591"/>
        <end position="1618"/>
    </location>
</feature>
<dbReference type="PANTHER" id="PTHR36108:SF13">
    <property type="entry name" value="COLOSSIN-B-RELATED"/>
    <property type="match status" value="1"/>
</dbReference>
<sequence>MIWKPKRIRRSSRKQPSEVKRRAPRPQHLERRELLAADPIHVGVVYLETDYLESDNDVGSDSKGDRFILSFTGGAADTELQQLRIRTDKDGDGISVGDPIFDTQIGGRGKSNAHHFQIIKIETLDGRIATAEATVADGGQELVLNLQNFRAGDRLEFTLDVDEVLRNSLDLAVFNDRLDVITSGQEFQDSILEAVFEAPHYESATADAIFLNDYGAPHLQHGLNLPPDEGSGPDSRPNRSAAAVATTSQTPKPVSISGGVWLDNNLDAIWQDDEIGLSDVELALFAAGQDGHYVDTGHRVQTDSSGRYEFARSLNLMPGQYRVAQRQPDGLFSVAAVPGSVGGQTTGVVTSVDVLSAIQIPFGDTDAIEMNFAEAAPASIGGSVYRDDNDNGVRDSGEAGISGVTVRLVPIDTIASQTVSTAITDASGAYSFDGLAPGVYEIIEVTQPVDFVDGTDAAGTIDGQIVGAAVNPGDQIRDIRLDGGDVGIDYNFGELALGELSGYVFLAAPGEDCEGVHTPGSNEPLGGVIVELQTPDGNVISRVTTTPMGHYSFDSVAPGTYRIVQYTPSHLLDGASHIGTIDGIHSGTANDGTMIQNIMLTPGGVGVEYNFCEIAPVSLSGYVYHDQSNDGRRNVGEAGIGGAIVTLIGEDGQIVATTATDHDGRYEFNDLPPGVYEVRETQPDGFLDGIDSAGRVDGVTVGDASDDWIRRIDLPQGLSGTEYNFGELLPASLSGLVHADLDGDCVRDENEVGLAGVMIRLLDESGTEVASAVTNADGIYRFSDLMPGRYTVVQDQPEGYFDGGSKPGSEGGVASENLIREIELESGTVATDYDFCEEPPTSLAGSVHVDSDGDCVRDEDERGLAGVTIELRDASGARVATTTTDANGDYRFDGLRGGDYSIFEVQPAGYLQGGQKLGSAGGVVLGVDLMSVSLQPGQAAVDYLFCEYEPGTLSGTVWSDSDQDQIHDADEDRIGGVTIKLIDENGVTLRTTTTDVQGRYVFDQLPPGVYSVRQMQPADYFHGGQRVGDQGGVAVEDDLIVGINIGSGIDASDYNFPEVPPAMISGFVFIDGDAIETEDPIAAEDLRQYRDGVFTSDDTPIAGVRIEIRDADGGRLNDDAFLSGDASEHSVVMTDSEGVYVFTGLRPGTYTLFQTQPETLTDSIDTPGTTGGLAVNAADEYTDEQAQLIASIDATQSFDALLSISVGAGIESQHNNFSEVVIEIVLPPVEPPVEPPVDPPELPPPSDILPIPETVRLSAPPPPIETFDTKTISFTAGEVAERTVPHFIGEVDAVTWHLSVINGGYPRGTVATGNQFKEVAMKRMSQNWSEGDHAEGSWKLLTIEGEVRQESKQMTLGAEDAVALVGDFNGDGHDEAAVYVAGQWFVDLNGNGVWDEGDLWILLGTAMDQPVVGDWDGDGKDDIGIFGRKWERDLHRVKLDAGLPDPSNRSRRFLENRKTLGLVSAQMRGEDRARLLRRGNDGELRADAVDHVFQFGEDVDTPVAGDWNGDGIDQIGTFRGGTWVLDAEGDGRRKAGETTFDFGQPGDRPVVGDFDGDGIDEVGVIRGNTWIIDSDGNGKMTADDLRIELPPGDADAQPIVGDWDGDGKDEPGYYNRAG</sequence>
<protein>
    <submittedName>
        <fullName evidence="7">Serine-aspartate repeat-containing protein D</fullName>
    </submittedName>
</protein>